<evidence type="ECO:0000256" key="1">
    <source>
        <dbReference type="SAM" id="MobiDB-lite"/>
    </source>
</evidence>
<sequence>MHFTMSTEKLSGRGKDMVPLADDFVPGPGHVICAKGKQAKQHPANRMLKNLVQSKLKEYSECPSKLERSFIVSAILKTIRQNGGFVRNINGKWFDIGDRNSKEKIGQLFRDNLSHMFKSSTKAKASIRRQKRNSSGDSASGSSNDSDKNESPPQRAKSTYTFPISEVTIDTSAPQPDAAKSNGKQYTMEVSDLEPIPLADATVAQFGSMEYDTSSSAVSSNASSFDSSMHDLYSHLSCSVLSSTTANTMASSQFNNSAFQQQQANNANVAMDNQQQQSLLSSLQVQSGVALPSPYALRAQLALSGHFSNYQNNNTSPLSIDQSNFLLSSLQAPSSAMLPESLEPTPIAPTSTHLLARQQQLQRQQQHQQQQQSSTNTTNSAAGDSNTEEEQCAQSSLKAQWKRQFE</sequence>
<feature type="region of interest" description="Disordered" evidence="1">
    <location>
        <begin position="356"/>
        <end position="406"/>
    </location>
</feature>
<evidence type="ECO:0000259" key="2">
    <source>
        <dbReference type="Pfam" id="PF20710"/>
    </source>
</evidence>
<reference evidence="3" key="1">
    <citation type="submission" date="2020-06" db="EMBL/GenBank/DDBJ databases">
        <authorList>
            <consortium name="Plant Systems Biology data submission"/>
        </authorList>
    </citation>
    <scope>NUCLEOTIDE SEQUENCE</scope>
    <source>
        <strain evidence="3">D6</strain>
    </source>
</reference>
<dbReference type="EMBL" id="CAICTM010001204">
    <property type="protein sequence ID" value="CAB9521543.1"/>
    <property type="molecule type" value="Genomic_DNA"/>
</dbReference>
<evidence type="ECO:0000313" key="3">
    <source>
        <dbReference type="EMBL" id="CAB9521543.1"/>
    </source>
</evidence>
<feature type="compositionally biased region" description="Polar residues" evidence="1">
    <location>
        <begin position="373"/>
        <end position="385"/>
    </location>
</feature>
<feature type="domain" description="DUF6824" evidence="2">
    <location>
        <begin position="31"/>
        <end position="111"/>
    </location>
</feature>
<evidence type="ECO:0000313" key="4">
    <source>
        <dbReference type="Proteomes" id="UP001153069"/>
    </source>
</evidence>
<proteinExistence type="predicted"/>
<feature type="region of interest" description="Disordered" evidence="1">
    <location>
        <begin position="120"/>
        <end position="162"/>
    </location>
</feature>
<name>A0A9N8HNF4_9STRA</name>
<feature type="compositionally biased region" description="Low complexity" evidence="1">
    <location>
        <begin position="133"/>
        <end position="144"/>
    </location>
</feature>
<comment type="caution">
    <text evidence="3">The sequence shown here is derived from an EMBL/GenBank/DDBJ whole genome shotgun (WGS) entry which is preliminary data.</text>
</comment>
<dbReference type="Pfam" id="PF20710">
    <property type="entry name" value="DUF6824"/>
    <property type="match status" value="1"/>
</dbReference>
<accession>A0A9N8HNF4</accession>
<gene>
    <name evidence="3" type="ORF">SEMRO_1206_G252350.1</name>
</gene>
<organism evidence="3 4">
    <name type="scientific">Seminavis robusta</name>
    <dbReference type="NCBI Taxonomy" id="568900"/>
    <lineage>
        <taxon>Eukaryota</taxon>
        <taxon>Sar</taxon>
        <taxon>Stramenopiles</taxon>
        <taxon>Ochrophyta</taxon>
        <taxon>Bacillariophyta</taxon>
        <taxon>Bacillariophyceae</taxon>
        <taxon>Bacillariophycidae</taxon>
        <taxon>Naviculales</taxon>
        <taxon>Naviculaceae</taxon>
        <taxon>Seminavis</taxon>
    </lineage>
</organism>
<keyword evidence="4" id="KW-1185">Reference proteome</keyword>
<dbReference type="InterPro" id="IPR049227">
    <property type="entry name" value="DUF6824"/>
</dbReference>
<dbReference type="Proteomes" id="UP001153069">
    <property type="component" value="Unassembled WGS sequence"/>
</dbReference>
<feature type="compositionally biased region" description="Low complexity" evidence="1">
    <location>
        <begin position="358"/>
        <end position="372"/>
    </location>
</feature>
<protein>
    <submittedName>
        <fullName evidence="3">Nitrilase family, member 2</fullName>
    </submittedName>
</protein>
<dbReference type="AlphaFoldDB" id="A0A9N8HNF4"/>